<keyword evidence="2" id="KW-0808">Transferase</keyword>
<proteinExistence type="predicted"/>
<evidence type="ECO:0000313" key="3">
    <source>
        <dbReference type="Proteomes" id="UP000238296"/>
    </source>
</evidence>
<dbReference type="GO" id="GO:0004366">
    <property type="term" value="F:glycerol-3-phosphate O-acyltransferase activity"/>
    <property type="evidence" value="ECO:0007669"/>
    <property type="project" value="UniProtKB-EC"/>
</dbReference>
<sequence>MLRVFFEAYEIVADVLRSAPAEIGDQDLTQVALGVGRQYVAQGRVRSSESVSTLLFATARQVAADQDLLQPADDLGDLMERRAAFRRELRDILRDINHVDKIARAQFVAREAERRQRDS</sequence>
<dbReference type="InterPro" id="IPR045520">
    <property type="entry name" value="GPAT/DHAPAT_C"/>
</dbReference>
<dbReference type="AlphaFoldDB" id="A0A2S8BM09"/>
<dbReference type="EMBL" id="PPEA01000290">
    <property type="protein sequence ID" value="PQM47724.1"/>
    <property type="molecule type" value="Genomic_DNA"/>
</dbReference>
<comment type="caution">
    <text evidence="2">The sequence shown here is derived from an EMBL/GenBank/DDBJ whole genome shotgun (WGS) entry which is preliminary data.</text>
</comment>
<gene>
    <name evidence="2" type="primary">plsB_1</name>
    <name evidence="2" type="ORF">C1Y40_02062</name>
</gene>
<name>A0A2S8BM09_9MYCO</name>
<evidence type="ECO:0000313" key="2">
    <source>
        <dbReference type="EMBL" id="PQM47724.1"/>
    </source>
</evidence>
<dbReference type="Proteomes" id="UP000238296">
    <property type="component" value="Unassembled WGS sequence"/>
</dbReference>
<keyword evidence="2" id="KW-0012">Acyltransferase</keyword>
<accession>A0A2S8BM09</accession>
<protein>
    <submittedName>
        <fullName evidence="2">Glycerol-3-phosphate acyltransferase</fullName>
        <ecNumber evidence="2">2.3.1.15</ecNumber>
    </submittedName>
</protein>
<organism evidence="2 3">
    <name type="scientific">Mycobacterium talmoniae</name>
    <dbReference type="NCBI Taxonomy" id="1858794"/>
    <lineage>
        <taxon>Bacteria</taxon>
        <taxon>Bacillati</taxon>
        <taxon>Actinomycetota</taxon>
        <taxon>Actinomycetes</taxon>
        <taxon>Mycobacteriales</taxon>
        <taxon>Mycobacteriaceae</taxon>
        <taxon>Mycobacterium</taxon>
    </lineage>
</organism>
<evidence type="ECO:0000259" key="1">
    <source>
        <dbReference type="Pfam" id="PF19277"/>
    </source>
</evidence>
<feature type="domain" description="GPAT/DHAPAT C-terminal" evidence="1">
    <location>
        <begin position="1"/>
        <end position="70"/>
    </location>
</feature>
<dbReference type="EC" id="2.3.1.15" evidence="2"/>
<dbReference type="Pfam" id="PF19277">
    <property type="entry name" value="GPAT_C"/>
    <property type="match status" value="1"/>
</dbReference>
<reference evidence="2 3" key="1">
    <citation type="journal article" date="2017" name="Int. J. Syst. Evol. Microbiol.">
        <title>Mycobacterium talmoniae sp. nov., a slowly growing mycobacterium isolated from human respiratory samples.</title>
        <authorList>
            <person name="Davidson R.M."/>
            <person name="DeGroote M.A."/>
            <person name="Marola J.L."/>
            <person name="Buss S."/>
            <person name="Jones V."/>
            <person name="McNeil M.R."/>
            <person name="Freifeld A.G."/>
            <person name="Elaine Epperson L."/>
            <person name="Hasan N.A."/>
            <person name="Jackson M."/>
            <person name="Iwen P.C."/>
            <person name="Salfinger M."/>
            <person name="Strong M."/>
        </authorList>
    </citation>
    <scope>NUCLEOTIDE SEQUENCE [LARGE SCALE GENOMIC DNA]</scope>
    <source>
        <strain evidence="2 3">ATCC BAA-2683</strain>
    </source>
</reference>